<keyword evidence="2" id="KW-1185">Reference proteome</keyword>
<gene>
    <name evidence="1" type="ORF">DILT_LOCUS7266</name>
</gene>
<organism evidence="1 2">
    <name type="scientific">Dibothriocephalus latus</name>
    <name type="common">Fish tapeworm</name>
    <name type="synonym">Diphyllobothrium latum</name>
    <dbReference type="NCBI Taxonomy" id="60516"/>
    <lineage>
        <taxon>Eukaryota</taxon>
        <taxon>Metazoa</taxon>
        <taxon>Spiralia</taxon>
        <taxon>Lophotrochozoa</taxon>
        <taxon>Platyhelminthes</taxon>
        <taxon>Cestoda</taxon>
        <taxon>Eucestoda</taxon>
        <taxon>Diphyllobothriidea</taxon>
        <taxon>Diphyllobothriidae</taxon>
        <taxon>Dibothriocephalus</taxon>
    </lineage>
</organism>
<reference evidence="1 2" key="1">
    <citation type="submission" date="2018-11" db="EMBL/GenBank/DDBJ databases">
        <authorList>
            <consortium name="Pathogen Informatics"/>
        </authorList>
    </citation>
    <scope>NUCLEOTIDE SEQUENCE [LARGE SCALE GENOMIC DNA]</scope>
</reference>
<dbReference type="Proteomes" id="UP000281553">
    <property type="component" value="Unassembled WGS sequence"/>
</dbReference>
<sequence length="123" mass="13078">MTSSLIYCRVAGVRENAIVTDSKNKADCLVHITSNGVEITASNGSAADKSAIPMYSSAVFYEREMTTENAFTIMDLTGDTFPSLMGDHTFVKPYSAFQSVQAELAQIHSAFNPEDGGASVGVA</sequence>
<dbReference type="EMBL" id="UYRU01051440">
    <property type="protein sequence ID" value="VDN11435.1"/>
    <property type="molecule type" value="Genomic_DNA"/>
</dbReference>
<proteinExistence type="predicted"/>
<evidence type="ECO:0000313" key="2">
    <source>
        <dbReference type="Proteomes" id="UP000281553"/>
    </source>
</evidence>
<dbReference type="AlphaFoldDB" id="A0A3P7L1R3"/>
<protein>
    <submittedName>
        <fullName evidence="1">Uncharacterized protein</fullName>
    </submittedName>
</protein>
<name>A0A3P7L1R3_DIBLA</name>
<accession>A0A3P7L1R3</accession>
<evidence type="ECO:0000313" key="1">
    <source>
        <dbReference type="EMBL" id="VDN11435.1"/>
    </source>
</evidence>